<evidence type="ECO:0000256" key="2">
    <source>
        <dbReference type="ARBA" id="ARBA00008203"/>
    </source>
</evidence>
<dbReference type="OrthoDB" id="9985059at2759"/>
<dbReference type="STRING" id="113226.A0A139IEH0"/>
<keyword evidence="8 10" id="KW-0472">Membrane</keyword>
<dbReference type="InterPro" id="IPR046756">
    <property type="entry name" value="VAS1/VOA1_TM"/>
</dbReference>
<gene>
    <name evidence="12" type="ORF">AC579_5635</name>
</gene>
<dbReference type="Proteomes" id="UP000073492">
    <property type="component" value="Unassembled WGS sequence"/>
</dbReference>
<evidence type="ECO:0000259" key="11">
    <source>
        <dbReference type="Pfam" id="PF20520"/>
    </source>
</evidence>
<dbReference type="PANTHER" id="PTHR28285:SF1">
    <property type="entry name" value="PROTEIN BIG1"/>
    <property type="match status" value="1"/>
</dbReference>
<evidence type="ECO:0000256" key="5">
    <source>
        <dbReference type="ARBA" id="ARBA00022729"/>
    </source>
</evidence>
<comment type="similarity">
    <text evidence="2">Belongs to the BIG1 family.</text>
</comment>
<keyword evidence="4 10" id="KW-0812">Transmembrane</keyword>
<dbReference type="GO" id="GO:0005789">
    <property type="term" value="C:endoplasmic reticulum membrane"/>
    <property type="evidence" value="ECO:0007669"/>
    <property type="project" value="UniProtKB-SubCell"/>
</dbReference>
<feature type="transmembrane region" description="Helical" evidence="10">
    <location>
        <begin position="250"/>
        <end position="274"/>
    </location>
</feature>
<keyword evidence="5" id="KW-0732">Signal</keyword>
<keyword evidence="7 10" id="KW-1133">Transmembrane helix</keyword>
<sequence length="294" mass="33316">MRLQRSIALLAAATSTYALSDSSPFFLLSTEKSQNIPSDQLATASHLEDNLISALSKCDSNLYFFVTYPGLHRWDLSTNDAMPELQKRLKNRDYKSIVQIPEVIGVTDIARVAHSVSQNCRIEEYDLKDGMPENKKNAIFGPMTFPSLTSDPDARREAIQSQDWLFHSQIKDLIANHTKHTIVLVGVPGTTEEKSLEWEQENEPPFERNMHTDLKRDVVTGFKRQAKKKIDNPQDELPLFEKYQFLSPGIFMGLVVFLLLFVILYVGITAIAGLEVSYMSFSKEMGPNAQKKQQ</sequence>
<feature type="domain" description="V-type proton ATPase subunit S1/VOA1 transmembrane" evidence="11">
    <location>
        <begin position="244"/>
        <end position="283"/>
    </location>
</feature>
<evidence type="ECO:0000256" key="8">
    <source>
        <dbReference type="ARBA" id="ARBA00023136"/>
    </source>
</evidence>
<evidence type="ECO:0000256" key="10">
    <source>
        <dbReference type="SAM" id="Phobius"/>
    </source>
</evidence>
<dbReference type="AlphaFoldDB" id="A0A139IEH0"/>
<comment type="subcellular location">
    <subcellularLocation>
        <location evidence="1">Endoplasmic reticulum membrane</location>
        <topology evidence="1">Single-pass type I membrane protein</topology>
    </subcellularLocation>
</comment>
<keyword evidence="13" id="KW-1185">Reference proteome</keyword>
<dbReference type="GO" id="GO:0071555">
    <property type="term" value="P:cell wall organization"/>
    <property type="evidence" value="ECO:0007669"/>
    <property type="project" value="UniProtKB-KW"/>
</dbReference>
<evidence type="ECO:0000256" key="4">
    <source>
        <dbReference type="ARBA" id="ARBA00022692"/>
    </source>
</evidence>
<evidence type="ECO:0000313" key="12">
    <source>
        <dbReference type="EMBL" id="KXT13153.1"/>
    </source>
</evidence>
<evidence type="ECO:0000256" key="9">
    <source>
        <dbReference type="ARBA" id="ARBA00023316"/>
    </source>
</evidence>
<comment type="caution">
    <text evidence="12">The sequence shown here is derived from an EMBL/GenBank/DDBJ whole genome shotgun (WGS) entry which is preliminary data.</text>
</comment>
<reference evidence="12 13" key="1">
    <citation type="submission" date="2015-07" db="EMBL/GenBank/DDBJ databases">
        <title>Comparative genomics of the Sigatoka disease complex on banana suggests a link between parallel evolutionary changes in Pseudocercospora fijiensis and Pseudocercospora eumusae and increased virulence on the banana host.</title>
        <authorList>
            <person name="Chang T.-C."/>
            <person name="Salvucci A."/>
            <person name="Crous P.W."/>
            <person name="Stergiopoulos I."/>
        </authorList>
    </citation>
    <scope>NUCLEOTIDE SEQUENCE [LARGE SCALE GENOMIC DNA]</scope>
    <source>
        <strain evidence="12 13">CBS 116634</strain>
    </source>
</reference>
<dbReference type="InterPro" id="IPR037654">
    <property type="entry name" value="Big1"/>
</dbReference>
<evidence type="ECO:0000313" key="13">
    <source>
        <dbReference type="Proteomes" id="UP000073492"/>
    </source>
</evidence>
<evidence type="ECO:0000256" key="1">
    <source>
        <dbReference type="ARBA" id="ARBA00004115"/>
    </source>
</evidence>
<accession>A0A139IEH0</accession>
<evidence type="ECO:0000256" key="3">
    <source>
        <dbReference type="ARBA" id="ARBA00022089"/>
    </source>
</evidence>
<dbReference type="PANTHER" id="PTHR28285">
    <property type="entry name" value="PROTEIN BIG1"/>
    <property type="match status" value="1"/>
</dbReference>
<dbReference type="GO" id="GO:0009272">
    <property type="term" value="P:fungal-type cell wall biogenesis"/>
    <property type="evidence" value="ECO:0007669"/>
    <property type="project" value="TreeGrafter"/>
</dbReference>
<keyword evidence="9" id="KW-0961">Cell wall biogenesis/degradation</keyword>
<evidence type="ECO:0000256" key="6">
    <source>
        <dbReference type="ARBA" id="ARBA00022824"/>
    </source>
</evidence>
<organism evidence="12 13">
    <name type="scientific">Pseudocercospora musae</name>
    <dbReference type="NCBI Taxonomy" id="113226"/>
    <lineage>
        <taxon>Eukaryota</taxon>
        <taxon>Fungi</taxon>
        <taxon>Dikarya</taxon>
        <taxon>Ascomycota</taxon>
        <taxon>Pezizomycotina</taxon>
        <taxon>Dothideomycetes</taxon>
        <taxon>Dothideomycetidae</taxon>
        <taxon>Mycosphaerellales</taxon>
        <taxon>Mycosphaerellaceae</taxon>
        <taxon>Pseudocercospora</taxon>
    </lineage>
</organism>
<dbReference type="EMBL" id="LFZO01000128">
    <property type="protein sequence ID" value="KXT13153.1"/>
    <property type="molecule type" value="Genomic_DNA"/>
</dbReference>
<keyword evidence="6" id="KW-0256">Endoplasmic reticulum</keyword>
<evidence type="ECO:0000256" key="7">
    <source>
        <dbReference type="ARBA" id="ARBA00022989"/>
    </source>
</evidence>
<protein>
    <recommendedName>
        <fullName evidence="3">Protein BIG1</fullName>
    </recommendedName>
</protein>
<name>A0A139IEH0_9PEZI</name>
<dbReference type="GO" id="GO:0006078">
    <property type="term" value="P:(1-&gt;6)-beta-D-glucan biosynthetic process"/>
    <property type="evidence" value="ECO:0007669"/>
    <property type="project" value="TreeGrafter"/>
</dbReference>
<dbReference type="Pfam" id="PF20520">
    <property type="entry name" value="Ac45-VOA1_TM"/>
    <property type="match status" value="1"/>
</dbReference>
<proteinExistence type="inferred from homology"/>